<keyword evidence="2" id="KW-1185">Reference proteome</keyword>
<protein>
    <submittedName>
        <fullName evidence="1">Uncharacterized protein</fullName>
    </submittedName>
</protein>
<dbReference type="Proteomes" id="UP000284219">
    <property type="component" value="Unassembled WGS sequence"/>
</dbReference>
<dbReference type="AlphaFoldDB" id="A0A419SKX2"/>
<reference evidence="1 2" key="1">
    <citation type="submission" date="2016-08" db="EMBL/GenBank/DDBJ databases">
        <title>Novel Firmicute Genomes.</title>
        <authorList>
            <person name="Poppleton D.I."/>
            <person name="Gribaldo S."/>
        </authorList>
    </citation>
    <scope>NUCLEOTIDE SEQUENCE [LARGE SCALE GENOMIC DNA]</scope>
    <source>
        <strain evidence="1 2">RAOx-1</strain>
    </source>
</reference>
<evidence type="ECO:0000313" key="1">
    <source>
        <dbReference type="EMBL" id="RKD24600.1"/>
    </source>
</evidence>
<gene>
    <name evidence="1" type="ORF">BEP19_09490</name>
</gene>
<organism evidence="1 2">
    <name type="scientific">Ammoniphilus oxalaticus</name>
    <dbReference type="NCBI Taxonomy" id="66863"/>
    <lineage>
        <taxon>Bacteria</taxon>
        <taxon>Bacillati</taxon>
        <taxon>Bacillota</taxon>
        <taxon>Bacilli</taxon>
        <taxon>Bacillales</taxon>
        <taxon>Paenibacillaceae</taxon>
        <taxon>Aneurinibacillus group</taxon>
        <taxon>Ammoniphilus</taxon>
    </lineage>
</organism>
<comment type="caution">
    <text evidence="1">The sequence shown here is derived from an EMBL/GenBank/DDBJ whole genome shotgun (WGS) entry which is preliminary data.</text>
</comment>
<proteinExistence type="predicted"/>
<accession>A0A419SKX2</accession>
<evidence type="ECO:0000313" key="2">
    <source>
        <dbReference type="Proteomes" id="UP000284219"/>
    </source>
</evidence>
<dbReference type="RefSeq" id="WP_120189894.1">
    <property type="nucleotide sequence ID" value="NZ_MCHY01000008.1"/>
</dbReference>
<name>A0A419SKX2_9BACL</name>
<sequence>MKFVIYTPKNILLEKVIQVIEKEVIYASYQATIKGVNFTILSNIRLGIIRTESGFVRLNLGGRYDRTSLSNFNTVKIQVMDALTRNRIPYMERNEFSEVRRREVV</sequence>
<dbReference type="EMBL" id="MCHY01000008">
    <property type="protein sequence ID" value="RKD24600.1"/>
    <property type="molecule type" value="Genomic_DNA"/>
</dbReference>